<keyword evidence="9" id="KW-1133">Transmembrane helix</keyword>
<dbReference type="GO" id="GO:0046983">
    <property type="term" value="F:protein dimerization activity"/>
    <property type="evidence" value="ECO:0007669"/>
    <property type="project" value="InterPro"/>
</dbReference>
<evidence type="ECO:0000256" key="4">
    <source>
        <dbReference type="ARBA" id="ARBA00022679"/>
    </source>
</evidence>
<organism evidence="11 12">
    <name type="scientific">Agreia bicolorata</name>
    <dbReference type="NCBI Taxonomy" id="110935"/>
    <lineage>
        <taxon>Bacteria</taxon>
        <taxon>Bacillati</taxon>
        <taxon>Actinomycetota</taxon>
        <taxon>Actinomycetes</taxon>
        <taxon>Micrococcales</taxon>
        <taxon>Microbacteriaceae</taxon>
        <taxon>Agreia</taxon>
    </lineage>
</organism>
<keyword evidence="9" id="KW-0812">Transmembrane</keyword>
<evidence type="ECO:0000256" key="8">
    <source>
        <dbReference type="ARBA" id="ARBA00023012"/>
    </source>
</evidence>
<dbReference type="InterPro" id="IPR011712">
    <property type="entry name" value="Sig_transdc_His_kin_sub3_dim/P"/>
</dbReference>
<evidence type="ECO:0000256" key="6">
    <source>
        <dbReference type="ARBA" id="ARBA00022777"/>
    </source>
</evidence>
<dbReference type="PANTHER" id="PTHR24421:SF10">
    <property type="entry name" value="NITRATE_NITRITE SENSOR PROTEIN NARQ"/>
    <property type="match status" value="1"/>
</dbReference>
<dbReference type="Gene3D" id="3.30.565.10">
    <property type="entry name" value="Histidine kinase-like ATPase, C-terminal domain"/>
    <property type="match status" value="1"/>
</dbReference>
<dbReference type="AlphaFoldDB" id="A0A1T4WSH9"/>
<dbReference type="InterPro" id="IPR036890">
    <property type="entry name" value="HATPase_C_sf"/>
</dbReference>
<evidence type="ECO:0000256" key="1">
    <source>
        <dbReference type="ARBA" id="ARBA00000085"/>
    </source>
</evidence>
<comment type="catalytic activity">
    <reaction evidence="1">
        <text>ATP + protein L-histidine = ADP + protein N-phospho-L-histidine.</text>
        <dbReference type="EC" id="2.7.13.3"/>
    </reaction>
</comment>
<dbReference type="Gene3D" id="1.20.5.1930">
    <property type="match status" value="1"/>
</dbReference>
<feature type="transmembrane region" description="Helical" evidence="9">
    <location>
        <begin position="12"/>
        <end position="33"/>
    </location>
</feature>
<dbReference type="EC" id="2.7.13.3" evidence="2"/>
<dbReference type="Pfam" id="PF07730">
    <property type="entry name" value="HisKA_3"/>
    <property type="match status" value="1"/>
</dbReference>
<keyword evidence="8" id="KW-0902">Two-component regulatory system</keyword>
<reference evidence="12" key="1">
    <citation type="submission" date="2017-02" db="EMBL/GenBank/DDBJ databases">
        <authorList>
            <person name="Varghese N."/>
            <person name="Submissions S."/>
        </authorList>
    </citation>
    <scope>NUCLEOTIDE SEQUENCE [LARGE SCALE GENOMIC DNA]</scope>
    <source>
        <strain evidence="12">VKM Ac-2052</strain>
    </source>
</reference>
<evidence type="ECO:0000256" key="9">
    <source>
        <dbReference type="SAM" id="Phobius"/>
    </source>
</evidence>
<keyword evidence="9" id="KW-0472">Membrane</keyword>
<name>A0A1T4WSH9_9MICO</name>
<gene>
    <name evidence="11" type="ORF">SAMN06295879_0186</name>
</gene>
<evidence type="ECO:0000256" key="7">
    <source>
        <dbReference type="ARBA" id="ARBA00022840"/>
    </source>
</evidence>
<dbReference type="RefSeq" id="WP_078713014.1">
    <property type="nucleotide sequence ID" value="NZ_FUYG01000001.1"/>
</dbReference>
<dbReference type="SUPFAM" id="SSF55874">
    <property type="entry name" value="ATPase domain of HSP90 chaperone/DNA topoisomerase II/histidine kinase"/>
    <property type="match status" value="1"/>
</dbReference>
<keyword evidence="4" id="KW-0808">Transferase</keyword>
<feature type="transmembrane region" description="Helical" evidence="9">
    <location>
        <begin position="122"/>
        <end position="139"/>
    </location>
</feature>
<feature type="domain" description="Signal transduction histidine kinase subgroup 3 dimerisation and phosphoacceptor" evidence="10">
    <location>
        <begin position="171"/>
        <end position="236"/>
    </location>
</feature>
<evidence type="ECO:0000256" key="3">
    <source>
        <dbReference type="ARBA" id="ARBA00022553"/>
    </source>
</evidence>
<evidence type="ECO:0000313" key="11">
    <source>
        <dbReference type="EMBL" id="SKA80332.1"/>
    </source>
</evidence>
<dbReference type="CDD" id="cd16917">
    <property type="entry name" value="HATPase_UhpB-NarQ-NarX-like"/>
    <property type="match status" value="1"/>
</dbReference>
<keyword evidence="6 11" id="KW-0418">Kinase</keyword>
<evidence type="ECO:0000313" key="12">
    <source>
        <dbReference type="Proteomes" id="UP000189735"/>
    </source>
</evidence>
<dbReference type="GO" id="GO:0016020">
    <property type="term" value="C:membrane"/>
    <property type="evidence" value="ECO:0007669"/>
    <property type="project" value="InterPro"/>
</dbReference>
<evidence type="ECO:0000256" key="5">
    <source>
        <dbReference type="ARBA" id="ARBA00022741"/>
    </source>
</evidence>
<dbReference type="InterPro" id="IPR050482">
    <property type="entry name" value="Sensor_HK_TwoCompSys"/>
</dbReference>
<dbReference type="GO" id="GO:0000155">
    <property type="term" value="F:phosphorelay sensor kinase activity"/>
    <property type="evidence" value="ECO:0007669"/>
    <property type="project" value="InterPro"/>
</dbReference>
<dbReference type="Proteomes" id="UP000189735">
    <property type="component" value="Unassembled WGS sequence"/>
</dbReference>
<keyword evidence="3" id="KW-0597">Phosphoprotein</keyword>
<feature type="transmembrane region" description="Helical" evidence="9">
    <location>
        <begin position="92"/>
        <end position="110"/>
    </location>
</feature>
<evidence type="ECO:0000256" key="2">
    <source>
        <dbReference type="ARBA" id="ARBA00012438"/>
    </source>
</evidence>
<protein>
    <recommendedName>
        <fullName evidence="2">histidine kinase</fullName>
        <ecNumber evidence="2">2.7.13.3</ecNumber>
    </recommendedName>
</protein>
<accession>A0A1T4WSH9</accession>
<dbReference type="PANTHER" id="PTHR24421">
    <property type="entry name" value="NITRATE/NITRITE SENSOR PROTEIN NARX-RELATED"/>
    <property type="match status" value="1"/>
</dbReference>
<feature type="transmembrane region" description="Helical" evidence="9">
    <location>
        <begin position="58"/>
        <end position="85"/>
    </location>
</feature>
<keyword evidence="5" id="KW-0547">Nucleotide-binding</keyword>
<dbReference type="GO" id="GO:0005524">
    <property type="term" value="F:ATP binding"/>
    <property type="evidence" value="ECO:0007669"/>
    <property type="project" value="UniProtKB-KW"/>
</dbReference>
<dbReference type="EMBL" id="FUYG01000001">
    <property type="protein sequence ID" value="SKA80332.1"/>
    <property type="molecule type" value="Genomic_DNA"/>
</dbReference>
<sequence>MNAVYRLFARTPPIVIDLILAGLALTDGLLSLWRTTDTDTIYTIVAAGGLLLRRRVPYLALALTLPSLFFGSSNVAAIVALYTVAALSRSRAGVLIAAAVVFCGNTSFWAESLTFAESVPDIIYSLMVAAGPTALGLLTRTYGELARRVSELSILRDQERERISDEVRAAERVQLAREMHDVVSHQVSLISVQAGALQVRSADPEVKEASLTIRRLASRTLEELRQMVVVLRGPADEGVSLTPQPTLASVDELIAGSGLDVETSLALPANLSPAVQRTLYRAVQEGLTNVRKHAPGARVTVRGAIERNEIVVTVTNSAPTQPALDLPSARHGLLGLAERADIHGGSSSAGATPDGGFELVLRLPR</sequence>
<keyword evidence="7" id="KW-0067">ATP-binding</keyword>
<proteinExistence type="predicted"/>
<evidence type="ECO:0000259" key="10">
    <source>
        <dbReference type="Pfam" id="PF07730"/>
    </source>
</evidence>